<dbReference type="AlphaFoldDB" id="A0A077Q3K3"/>
<evidence type="ECO:0000313" key="2">
    <source>
        <dbReference type="Proteomes" id="UP000028480"/>
    </source>
</evidence>
<evidence type="ECO:0000313" key="1">
    <source>
        <dbReference type="EMBL" id="CDH30782.1"/>
    </source>
</evidence>
<organism evidence="1 2">
    <name type="scientific">Xenorhabdus bovienii str. Intermedium</name>
    <dbReference type="NCBI Taxonomy" id="1379677"/>
    <lineage>
        <taxon>Bacteria</taxon>
        <taxon>Pseudomonadati</taxon>
        <taxon>Pseudomonadota</taxon>
        <taxon>Gammaproteobacteria</taxon>
        <taxon>Enterobacterales</taxon>
        <taxon>Morganellaceae</taxon>
        <taxon>Xenorhabdus</taxon>
    </lineage>
</organism>
<protein>
    <recommendedName>
        <fullName evidence="3">Phospholipase D-like domain-containing protein</fullName>
    </recommendedName>
</protein>
<sequence length="49" mass="5759">MCVGSFNWFSASRDDWNARYDTSLIYRGKNLNTEIDIIKSCLQQRLLQS</sequence>
<gene>
    <name evidence="1" type="ORF">XBI1_1090032</name>
</gene>
<comment type="caution">
    <text evidence="1">The sequence shown here is derived from an EMBL/GenBank/DDBJ whole genome shotgun (WGS) entry which is preliminary data.</text>
</comment>
<dbReference type="HOGENOM" id="CLU_3142290_0_0_6"/>
<reference evidence="1" key="1">
    <citation type="submission" date="2013-07" db="EMBL/GenBank/DDBJ databases">
        <title>Sub-species coevolution in mutualistic symbiosis.</title>
        <authorList>
            <person name="Murfin K."/>
            <person name="Klassen J."/>
            <person name="Lee M."/>
            <person name="Forst S."/>
            <person name="Stock P."/>
            <person name="Goodrich-Blair H."/>
        </authorList>
    </citation>
    <scope>NUCLEOTIDE SEQUENCE [LARGE SCALE GENOMIC DNA]</scope>
    <source>
        <strain evidence="1">Intermedium</strain>
    </source>
</reference>
<evidence type="ECO:0008006" key="3">
    <source>
        <dbReference type="Google" id="ProtNLM"/>
    </source>
</evidence>
<accession>A0A077Q3K3</accession>
<dbReference type="Proteomes" id="UP000028480">
    <property type="component" value="Unassembled WGS sequence"/>
</dbReference>
<name>A0A077Q3K3_XENBV</name>
<proteinExistence type="predicted"/>
<dbReference type="EMBL" id="CBTB010000012">
    <property type="protein sequence ID" value="CDH30782.1"/>
    <property type="molecule type" value="Genomic_DNA"/>
</dbReference>